<evidence type="ECO:0000256" key="2">
    <source>
        <dbReference type="ARBA" id="ARBA00022723"/>
    </source>
</evidence>
<evidence type="ECO:0000256" key="5">
    <source>
        <dbReference type="PIRNR" id="PIRNR038994"/>
    </source>
</evidence>
<dbReference type="PANTHER" id="PTHR11113:SF14">
    <property type="entry name" value="N-ACETYLGLUCOSAMINE-6-PHOSPHATE DEACETYLASE"/>
    <property type="match status" value="1"/>
</dbReference>
<dbReference type="PANTHER" id="PTHR11113">
    <property type="entry name" value="N-ACETYLGLUCOSAMINE-6-PHOSPHATE DEACETYLASE"/>
    <property type="match status" value="1"/>
</dbReference>
<proteinExistence type="inferred from homology"/>
<dbReference type="PIRSF" id="PIRSF038994">
    <property type="entry name" value="NagA"/>
    <property type="match status" value="1"/>
</dbReference>
<evidence type="ECO:0000256" key="1">
    <source>
        <dbReference type="ARBA" id="ARBA00010716"/>
    </source>
</evidence>
<dbReference type="NCBIfam" id="TIGR00221">
    <property type="entry name" value="nagA"/>
    <property type="match status" value="1"/>
</dbReference>
<dbReference type="SUPFAM" id="SSF51338">
    <property type="entry name" value="Composite domain of metallo-dependent hydrolases"/>
    <property type="match status" value="1"/>
</dbReference>
<dbReference type="InterPro" id="IPR006680">
    <property type="entry name" value="Amidohydro-rel"/>
</dbReference>
<accession>A0ABP9AW10</accession>
<organism evidence="7 8">
    <name type="scientific">Olivibacter ginsenosidimutans</name>
    <dbReference type="NCBI Taxonomy" id="1176537"/>
    <lineage>
        <taxon>Bacteria</taxon>
        <taxon>Pseudomonadati</taxon>
        <taxon>Bacteroidota</taxon>
        <taxon>Sphingobacteriia</taxon>
        <taxon>Sphingobacteriales</taxon>
        <taxon>Sphingobacteriaceae</taxon>
        <taxon>Olivibacter</taxon>
    </lineage>
</organism>
<keyword evidence="4 5" id="KW-0119">Carbohydrate metabolism</keyword>
<dbReference type="Gene3D" id="3.20.20.140">
    <property type="entry name" value="Metal-dependent hydrolases"/>
    <property type="match status" value="1"/>
</dbReference>
<evidence type="ECO:0000259" key="6">
    <source>
        <dbReference type="Pfam" id="PF01979"/>
    </source>
</evidence>
<reference evidence="8" key="1">
    <citation type="journal article" date="2019" name="Int. J. Syst. Evol. Microbiol.">
        <title>The Global Catalogue of Microorganisms (GCM) 10K type strain sequencing project: providing services to taxonomists for standard genome sequencing and annotation.</title>
        <authorList>
            <consortium name="The Broad Institute Genomics Platform"/>
            <consortium name="The Broad Institute Genome Sequencing Center for Infectious Disease"/>
            <person name="Wu L."/>
            <person name="Ma J."/>
        </authorList>
    </citation>
    <scope>NUCLEOTIDE SEQUENCE [LARGE SCALE GENOMIC DNA]</scope>
    <source>
        <strain evidence="8">JCM 18200</strain>
    </source>
</reference>
<dbReference type="SUPFAM" id="SSF51556">
    <property type="entry name" value="Metallo-dependent hydrolases"/>
    <property type="match status" value="1"/>
</dbReference>
<evidence type="ECO:0000313" key="7">
    <source>
        <dbReference type="EMBL" id="GAA4786478.1"/>
    </source>
</evidence>
<dbReference type="Proteomes" id="UP001501411">
    <property type="component" value="Unassembled WGS sequence"/>
</dbReference>
<dbReference type="InterPro" id="IPR011059">
    <property type="entry name" value="Metal-dep_hydrolase_composite"/>
</dbReference>
<dbReference type="Gene3D" id="2.30.40.10">
    <property type="entry name" value="Urease, subunit C, domain 1"/>
    <property type="match status" value="1"/>
</dbReference>
<dbReference type="EMBL" id="BAABIQ010000006">
    <property type="protein sequence ID" value="GAA4786478.1"/>
    <property type="molecule type" value="Genomic_DNA"/>
</dbReference>
<comment type="similarity">
    <text evidence="1 5">Belongs to the metallo-dependent hydrolases superfamily. NagA family.</text>
</comment>
<feature type="domain" description="Amidohydrolase-related" evidence="6">
    <location>
        <begin position="54"/>
        <end position="392"/>
    </location>
</feature>
<comment type="caution">
    <text evidence="7">The sequence shown here is derived from an EMBL/GenBank/DDBJ whole genome shotgun (WGS) entry which is preliminary data.</text>
</comment>
<evidence type="ECO:0000256" key="4">
    <source>
        <dbReference type="ARBA" id="ARBA00023277"/>
    </source>
</evidence>
<dbReference type="InterPro" id="IPR003764">
    <property type="entry name" value="GlcNAc_6-P_deAcase"/>
</dbReference>
<evidence type="ECO:0000256" key="3">
    <source>
        <dbReference type="ARBA" id="ARBA00022801"/>
    </source>
</evidence>
<dbReference type="RefSeq" id="WP_345230952.1">
    <property type="nucleotide sequence ID" value="NZ_BAABIQ010000006.1"/>
</dbReference>
<keyword evidence="2" id="KW-0479">Metal-binding</keyword>
<keyword evidence="8" id="KW-1185">Reference proteome</keyword>
<gene>
    <name evidence="7" type="primary">nagA_1</name>
    <name evidence="7" type="ORF">GCM10023231_13110</name>
</gene>
<dbReference type="CDD" id="cd00854">
    <property type="entry name" value="NagA"/>
    <property type="match status" value="1"/>
</dbReference>
<dbReference type="InterPro" id="IPR032466">
    <property type="entry name" value="Metal_Hydrolase"/>
</dbReference>
<dbReference type="Pfam" id="PF01979">
    <property type="entry name" value="Amidohydro_1"/>
    <property type="match status" value="1"/>
</dbReference>
<name>A0ABP9AW10_9SPHI</name>
<evidence type="ECO:0000313" key="8">
    <source>
        <dbReference type="Proteomes" id="UP001501411"/>
    </source>
</evidence>
<keyword evidence="3 5" id="KW-0378">Hydrolase</keyword>
<protein>
    <submittedName>
        <fullName evidence="7">N-acetylglucosamine-6-phosphate deacetylase</fullName>
    </submittedName>
</protein>
<sequence length="403" mass="43836">MQSKKIKIKNAHIITPHRIIRNGQLLIEEGRIVDFGETELEVTDARIIDAKGLYLAPGFVDIHVHGGGGCDFMDNTVEAYQTIAKTHARFGTTAMVPTTLTSGKGELLKTLAIFDQVKLQQPMGAKFIGMHIEGPYFSMNQRGAQDPRYIRDPDPVEYTEILDSSSAIIRWSAAPERKGAIAFGSLLRRRGILPSIAHTDAVYDDVIKAYEEGYTLATHLYSAMSGVTRKQAFRFGGVVESAFLLTGMDVEIIADGKHLPPELLKLVVKIKGIERTALITDAMRGAAMPEGKSILGNLHNGMEVLIEDGVAKLPDKSGFAGSVATCDLLVRNMMRLADVSLQDAVHMMTLTPARIIGIDGQTGSIAVGKDADLVLFDEEIAVKKTFVSGNVVYDGQVNKLIDL</sequence>